<dbReference type="InterPro" id="IPR002912">
    <property type="entry name" value="ACT_dom"/>
</dbReference>
<dbReference type="InterPro" id="IPR043519">
    <property type="entry name" value="NT_sf"/>
</dbReference>
<dbReference type="EMBL" id="CP034670">
    <property type="protein sequence ID" value="AZR60588.1"/>
    <property type="molecule type" value="Genomic_DNA"/>
</dbReference>
<comment type="similarity">
    <text evidence="1">Belongs to the relA/spoT family.</text>
</comment>
<dbReference type="NCBIfam" id="TIGR00691">
    <property type="entry name" value="spoT_relA"/>
    <property type="match status" value="1"/>
</dbReference>
<feature type="domain" description="TGS" evidence="4">
    <location>
        <begin position="521"/>
        <end position="582"/>
    </location>
</feature>
<feature type="domain" description="ACT" evidence="2">
    <location>
        <begin position="766"/>
        <end position="842"/>
    </location>
</feature>
<dbReference type="GO" id="GO:0015949">
    <property type="term" value="P:nucleobase-containing small molecule interconversion"/>
    <property type="evidence" value="ECO:0007669"/>
    <property type="project" value="UniProtKB-ARBA"/>
</dbReference>
<evidence type="ECO:0000256" key="1">
    <source>
        <dbReference type="RuleBase" id="RU003847"/>
    </source>
</evidence>
<dbReference type="PANTHER" id="PTHR21262">
    <property type="entry name" value="GUANOSINE-3',5'-BIS DIPHOSPHATE 3'-PYROPHOSPHOHYDROLASE"/>
    <property type="match status" value="1"/>
</dbReference>
<dbReference type="Pfam" id="PF13328">
    <property type="entry name" value="HD_4"/>
    <property type="match status" value="1"/>
</dbReference>
<proteinExistence type="inferred from homology"/>
<dbReference type="GO" id="GO:0005886">
    <property type="term" value="C:plasma membrane"/>
    <property type="evidence" value="ECO:0007669"/>
    <property type="project" value="TreeGrafter"/>
</dbReference>
<dbReference type="SMART" id="SM00471">
    <property type="entry name" value="HDc"/>
    <property type="match status" value="1"/>
</dbReference>
<dbReference type="Pfam" id="PF02824">
    <property type="entry name" value="TGS"/>
    <property type="match status" value="1"/>
</dbReference>
<accession>A0A3S9SME0</accession>
<dbReference type="Gene3D" id="3.30.70.260">
    <property type="match status" value="1"/>
</dbReference>
<keyword evidence="5" id="KW-0378">Hydrolase</keyword>
<dbReference type="GO" id="GO:0008728">
    <property type="term" value="F:GTP diphosphokinase activity"/>
    <property type="evidence" value="ECO:0007669"/>
    <property type="project" value="TreeGrafter"/>
</dbReference>
<dbReference type="InterPro" id="IPR004811">
    <property type="entry name" value="RelA/Spo_fam"/>
</dbReference>
<dbReference type="FunFam" id="1.10.3210.10:FF:000001">
    <property type="entry name" value="GTP pyrophosphokinase RelA"/>
    <property type="match status" value="1"/>
</dbReference>
<dbReference type="Gene3D" id="3.30.460.10">
    <property type="entry name" value="Beta Polymerase, domain 2"/>
    <property type="match status" value="1"/>
</dbReference>
<dbReference type="InterPro" id="IPR007685">
    <property type="entry name" value="RelA_SpoT"/>
</dbReference>
<dbReference type="GO" id="GO:0015969">
    <property type="term" value="P:guanosine tetraphosphate metabolic process"/>
    <property type="evidence" value="ECO:0007669"/>
    <property type="project" value="InterPro"/>
</dbReference>
<dbReference type="InterPro" id="IPR006674">
    <property type="entry name" value="HD_domain"/>
</dbReference>
<dbReference type="SMART" id="SM00954">
    <property type="entry name" value="RelA_SpoT"/>
    <property type="match status" value="1"/>
</dbReference>
<dbReference type="RefSeq" id="WP_126984027.1">
    <property type="nucleotide sequence ID" value="NZ_CP034670.1"/>
</dbReference>
<dbReference type="SUPFAM" id="SSF55021">
    <property type="entry name" value="ACT-like"/>
    <property type="match status" value="1"/>
</dbReference>
<dbReference type="InterPro" id="IPR012676">
    <property type="entry name" value="TGS-like"/>
</dbReference>
<dbReference type="InterPro" id="IPR033655">
    <property type="entry name" value="TGS_RelA/SpoT"/>
</dbReference>
<dbReference type="Pfam" id="PF13291">
    <property type="entry name" value="ACT_4"/>
    <property type="match status" value="1"/>
</dbReference>
<dbReference type="OrthoDB" id="9805041at2"/>
<dbReference type="Pfam" id="PF19296">
    <property type="entry name" value="RelA_AH_RIS"/>
    <property type="match status" value="1"/>
</dbReference>
<organism evidence="5 6">
    <name type="scientific">Eikenella corrodens</name>
    <dbReference type="NCBI Taxonomy" id="539"/>
    <lineage>
        <taxon>Bacteria</taxon>
        <taxon>Pseudomonadati</taxon>
        <taxon>Pseudomonadota</taxon>
        <taxon>Betaproteobacteria</taxon>
        <taxon>Neisseriales</taxon>
        <taxon>Neisseriaceae</taxon>
        <taxon>Eikenella</taxon>
    </lineage>
</organism>
<dbReference type="GO" id="GO:0008893">
    <property type="term" value="F:guanosine-3',5'-bis(diphosphate) 3'-diphosphatase activity"/>
    <property type="evidence" value="ECO:0007669"/>
    <property type="project" value="TreeGrafter"/>
</dbReference>
<dbReference type="CDD" id="cd01668">
    <property type="entry name" value="TGS_RSH"/>
    <property type="match status" value="1"/>
</dbReference>
<dbReference type="Proteomes" id="UP000282435">
    <property type="component" value="Chromosome"/>
</dbReference>
<dbReference type="InterPro" id="IPR012675">
    <property type="entry name" value="Beta-grasp_dom_sf"/>
</dbReference>
<dbReference type="SUPFAM" id="SSF81271">
    <property type="entry name" value="TGS-like"/>
    <property type="match status" value="1"/>
</dbReference>
<dbReference type="InterPro" id="IPR045600">
    <property type="entry name" value="RelA/SpoT_AH_RIS"/>
</dbReference>
<dbReference type="AlphaFoldDB" id="A0A3S9SME0"/>
<reference evidence="5 6" key="1">
    <citation type="submission" date="2018-12" db="EMBL/GenBank/DDBJ databases">
        <title>Genome sequencing of Eikenella corrodens KCOM 3110 (= JS217).</title>
        <authorList>
            <person name="Koo J.-K."/>
            <person name="Park S.-N."/>
            <person name="Lim Y.K."/>
        </authorList>
    </citation>
    <scope>NUCLEOTIDE SEQUENCE [LARGE SCALE GENOMIC DNA]</scope>
    <source>
        <strain evidence="5 6">KCOM 3110</strain>
    </source>
</reference>
<dbReference type="GO" id="GO:0042594">
    <property type="term" value="P:response to starvation"/>
    <property type="evidence" value="ECO:0007669"/>
    <property type="project" value="TreeGrafter"/>
</dbReference>
<evidence type="ECO:0000313" key="5">
    <source>
        <dbReference type="EMBL" id="AZR60588.1"/>
    </source>
</evidence>
<evidence type="ECO:0000313" key="6">
    <source>
        <dbReference type="Proteomes" id="UP000282435"/>
    </source>
</evidence>
<dbReference type="Gene3D" id="1.10.3210.10">
    <property type="entry name" value="Hypothetical protein af1432"/>
    <property type="match status" value="1"/>
</dbReference>
<dbReference type="SUPFAM" id="SSF81301">
    <property type="entry name" value="Nucleotidyltransferase"/>
    <property type="match status" value="1"/>
</dbReference>
<dbReference type="PROSITE" id="PS51880">
    <property type="entry name" value="TGS"/>
    <property type="match status" value="1"/>
</dbReference>
<dbReference type="PROSITE" id="PS51671">
    <property type="entry name" value="ACT"/>
    <property type="match status" value="1"/>
</dbReference>
<dbReference type="Gene3D" id="3.10.20.30">
    <property type="match status" value="1"/>
</dbReference>
<dbReference type="InterPro" id="IPR045865">
    <property type="entry name" value="ACT-like_dom_sf"/>
</dbReference>
<protein>
    <submittedName>
        <fullName evidence="5">Bifunctional (P)ppGpp synthetase/guanosine-3',5'-bis(Diphosphate) 3'-pyrophosphohydrolase</fullName>
    </submittedName>
</protein>
<dbReference type="Pfam" id="PF04607">
    <property type="entry name" value="RelA_SpoT"/>
    <property type="match status" value="1"/>
</dbReference>
<evidence type="ECO:0000259" key="4">
    <source>
        <dbReference type="PROSITE" id="PS51880"/>
    </source>
</evidence>
<evidence type="ECO:0000259" key="3">
    <source>
        <dbReference type="PROSITE" id="PS51831"/>
    </source>
</evidence>
<dbReference type="SUPFAM" id="SSF109604">
    <property type="entry name" value="HD-domain/PDEase-like"/>
    <property type="match status" value="1"/>
</dbReference>
<dbReference type="InterPro" id="IPR004095">
    <property type="entry name" value="TGS"/>
</dbReference>
<dbReference type="InterPro" id="IPR003607">
    <property type="entry name" value="HD/PDEase_dom"/>
</dbReference>
<gene>
    <name evidence="5" type="ORF">ELB75_11600</name>
</gene>
<dbReference type="CDD" id="cd00077">
    <property type="entry name" value="HDc"/>
    <property type="match status" value="1"/>
</dbReference>
<dbReference type="FunFam" id="3.30.460.10:FF:000001">
    <property type="entry name" value="GTP pyrophosphokinase RelA"/>
    <property type="match status" value="1"/>
</dbReference>
<dbReference type="FunFam" id="3.10.20.30:FF:000002">
    <property type="entry name" value="GTP pyrophosphokinase (RelA/SpoT)"/>
    <property type="match status" value="1"/>
</dbReference>
<name>A0A3S9SME0_EIKCO</name>
<feature type="domain" description="HD" evidence="3">
    <location>
        <begin position="182"/>
        <end position="281"/>
    </location>
</feature>
<dbReference type="PROSITE" id="PS51831">
    <property type="entry name" value="HD"/>
    <property type="match status" value="1"/>
</dbReference>
<dbReference type="PANTHER" id="PTHR21262:SF36">
    <property type="entry name" value="BIFUNCTIONAL (P)PPGPP SYNTHASE_HYDROLASE SPOT"/>
    <property type="match status" value="1"/>
</dbReference>
<sequence length="842" mass="93890">MIAPSADYAAPVAAWREHLFAQTGYLKKMERWSLLEAACVYIYDTAAKQGQPERLERAFRLTAALAEEKQRVHALCAVLVQIAMEDLGTQADPAFLQSAFGEVCAEIAAHIHTDTEAGQEAQLAQCRRQINEVYRLIIERSRQSLLRAAGYLKTEDQNLLNRACDFGIRAHQNQFRNSGVPYITHPMAVAQQLAEWHIDAQGLCAGVLHDVLEDTGTSKEELAAEFGQAIADMVDGLSKLEKLEYDSQAEHQAESFRKLIMAMTKDIRVIIVKLSDRLHNMRTLDAKKPDSRCRIARETLEIYAQLANRIGLNHAYRELQDLSFKYLLPNRYAVLERARQASRRNRRDVVGKVLSAFSQRLVSANIEAKIRGREKNLYSIYKKMQDKKLHFSEVMDIYGFRVIVNNIPACYAALGALHSLYKPKPGHIKDYIAIPKANGYQSLHTTLVGPFGLPIEVQIRTREMDKVAEEGVASHLLYKNPATDPAAQRTHQWLQNILDFQAQGDNAIEFLEHVKVDLFPREVYVFTPKGKILVLPEGATPVDFAYAVHTDIGHRCIAARVNNNMVSLRTRLRTGDSVEIITSNTARPNPAWLNFVISGRARSAIRNKLKNIDRGDAVRLGEQLLQRALTALLPQELLLSEDLKQSYLDDLSRKNTSFEDILYDVGMGRLAPVSVAMHIAEIAGRQPEGNGVRIAPISVGSSDSGRVQLASCCHPIPGDSIKALLVKDHGLIIHRDTCPNTLKAPPEQQLDANWEGIEQKKTYHTGITVSAKRAHGLLAAMAQAVSGHGADIESVDTLSSAQENSEGFIEFSFSLQVSNLGQLEQIISALYAISQVRKVQRQ</sequence>
<comment type="function">
    <text evidence="1">In eubacteria ppGpp (guanosine 3'-diphosphate 5'-diphosphate) is a mediator of the stringent response that coordinates a variety of cellular activities in response to changes in nutritional abundance.</text>
</comment>
<evidence type="ECO:0000259" key="2">
    <source>
        <dbReference type="PROSITE" id="PS51671"/>
    </source>
</evidence>
<dbReference type="CDD" id="cd05399">
    <property type="entry name" value="NT_Rel-Spo_like"/>
    <property type="match status" value="1"/>
</dbReference>